<evidence type="ECO:0000313" key="17">
    <source>
        <dbReference type="EMBL" id="TGY92894.1"/>
    </source>
</evidence>
<evidence type="ECO:0000313" key="18">
    <source>
        <dbReference type="Proteomes" id="UP000305451"/>
    </source>
</evidence>
<dbReference type="PANTHER" id="PTHR23342:SF0">
    <property type="entry name" value="N-ACETYLGLUTAMATE SYNTHASE, MITOCHONDRIAL"/>
    <property type="match status" value="1"/>
</dbReference>
<evidence type="ECO:0000256" key="5">
    <source>
        <dbReference type="ARBA" id="ARBA00022605"/>
    </source>
</evidence>
<accession>A0A4S2HAF0</accession>
<feature type="site" description="Transition state stabilizer" evidence="14">
    <location>
        <position position="259"/>
    </location>
</feature>
<dbReference type="CDD" id="cd04252">
    <property type="entry name" value="AAK_NAGK-fArgBP"/>
    <property type="match status" value="1"/>
</dbReference>
<dbReference type="InterPro" id="IPR011242">
    <property type="entry name" value="ArgB_GNAT"/>
</dbReference>
<dbReference type="InterPro" id="IPR036393">
    <property type="entry name" value="AceGlu_kinase-like_sf"/>
</dbReference>
<dbReference type="InterPro" id="IPR016181">
    <property type="entry name" value="Acyl_CoA_acyltransferase"/>
</dbReference>
<keyword evidence="9" id="KW-0067">ATP-binding</keyword>
<organism evidence="17 18">
    <name type="scientific">Marinicauda pacifica</name>
    <dbReference type="NCBI Taxonomy" id="1133559"/>
    <lineage>
        <taxon>Bacteria</taxon>
        <taxon>Pseudomonadati</taxon>
        <taxon>Pseudomonadota</taxon>
        <taxon>Alphaproteobacteria</taxon>
        <taxon>Maricaulales</taxon>
        <taxon>Maricaulaceae</taxon>
        <taxon>Marinicauda</taxon>
    </lineage>
</organism>
<dbReference type="AlphaFoldDB" id="A0A4S2HAF0"/>
<protein>
    <recommendedName>
        <fullName evidence="3">Acetylglutamate kinase</fullName>
        <ecNumber evidence="2">2.7.2.8</ecNumber>
    </recommendedName>
    <alternativeName>
        <fullName evidence="10">N-acetyl-L-glutamate 5-phosphotransferase</fullName>
    </alternativeName>
    <alternativeName>
        <fullName evidence="11">NAG kinase</fullName>
    </alternativeName>
</protein>
<evidence type="ECO:0000256" key="2">
    <source>
        <dbReference type="ARBA" id="ARBA00013065"/>
    </source>
</evidence>
<name>A0A4S2HAF0_9PROT</name>
<evidence type="ECO:0000256" key="7">
    <source>
        <dbReference type="ARBA" id="ARBA00022741"/>
    </source>
</evidence>
<dbReference type="GO" id="GO:0003991">
    <property type="term" value="F:acetylglutamate kinase activity"/>
    <property type="evidence" value="ECO:0007669"/>
    <property type="project" value="UniProtKB-EC"/>
</dbReference>
<dbReference type="InterPro" id="IPR001048">
    <property type="entry name" value="Asp/Glu/Uridylate_kinase"/>
</dbReference>
<dbReference type="InterPro" id="IPR041734">
    <property type="entry name" value="NAGK-fArgBP"/>
</dbReference>
<dbReference type="OrthoDB" id="9803155at2"/>
<dbReference type="FunFam" id="3.40.1160.10:FF:000046">
    <property type="entry name" value="N-acetylglutamate kinase / N-acetylglutamate synthase"/>
    <property type="match status" value="1"/>
</dbReference>
<comment type="caution">
    <text evidence="17">The sequence shown here is derived from an EMBL/GenBank/DDBJ whole genome shotgun (WGS) entry which is preliminary data.</text>
</comment>
<evidence type="ECO:0000256" key="8">
    <source>
        <dbReference type="ARBA" id="ARBA00022777"/>
    </source>
</evidence>
<feature type="domain" description="N-acetyltransferase" evidence="15">
    <location>
        <begin position="305"/>
        <end position="435"/>
    </location>
</feature>
<dbReference type="InterPro" id="IPR000182">
    <property type="entry name" value="GNAT_dom"/>
</dbReference>
<evidence type="ECO:0000256" key="12">
    <source>
        <dbReference type="ARBA" id="ARBA00048141"/>
    </source>
</evidence>
<keyword evidence="7" id="KW-0547">Nucleotide-binding</keyword>
<feature type="domain" description="N-acetyltransferase" evidence="16">
    <location>
        <begin position="302"/>
        <end position="448"/>
    </location>
</feature>
<comment type="similarity">
    <text evidence="13">In the N-terminal section; belongs to the acetylglutamate kinase family. ArgB subfamily.</text>
</comment>
<reference evidence="17 18" key="1">
    <citation type="journal article" date="2013" name="Int. J. Syst. Evol. Microbiol.">
        <title>Marinicauda pacifica gen. nov., sp. nov., a prosthecate alphaproteobacterium of the family Hyphomonadaceae isolated from deep seawater.</title>
        <authorList>
            <person name="Zhang X.Y."/>
            <person name="Li G.W."/>
            <person name="Wang C.S."/>
            <person name="Zhang Y.J."/>
            <person name="Xu X.W."/>
            <person name="Li H."/>
            <person name="Liu A."/>
            <person name="Liu C."/>
            <person name="Xie B.B."/>
            <person name="Qin Q.L."/>
            <person name="Xu Z."/>
            <person name="Chen X.L."/>
            <person name="Zhou B.C."/>
            <person name="Zhang Y.Z."/>
        </authorList>
    </citation>
    <scope>NUCLEOTIDE SEQUENCE [LARGE SCALE GENOMIC DNA]</scope>
    <source>
        <strain evidence="17 18">P-1 km-3</strain>
    </source>
</reference>
<dbReference type="SUPFAM" id="SSF55729">
    <property type="entry name" value="Acyl-CoA N-acyltransferases (Nat)"/>
    <property type="match status" value="1"/>
</dbReference>
<dbReference type="Gene3D" id="3.40.1160.10">
    <property type="entry name" value="Acetylglutamate kinase-like"/>
    <property type="match status" value="1"/>
</dbReference>
<dbReference type="PROSITE" id="PS51186">
    <property type="entry name" value="GNAT"/>
    <property type="match status" value="1"/>
</dbReference>
<dbReference type="GO" id="GO:0006526">
    <property type="term" value="P:L-arginine biosynthetic process"/>
    <property type="evidence" value="ECO:0007669"/>
    <property type="project" value="UniProtKB-UniPathway"/>
</dbReference>
<dbReference type="Proteomes" id="UP000305451">
    <property type="component" value="Unassembled WGS sequence"/>
</dbReference>
<sequence>MTKSHSNAPEAGPATAPVRSAIVQLLSHMRDGKEIREYLNRFSEVDQERFAVVKVGGAVIEEELDALANALAFLQTVGLAPIVVHGGGPQLDTALSAAGIATERKNGLRVTPPEAIPVLRKTLTDLNVRLVQAVRDAGGRAASIPSGVFEAEIVDEAGLGRVGSPSHIRMDLVAAAARAGQAPILACLGDTADGRLVNVNADAAVRALVHELQPYKVIFLTGTGALLDESGQPISAINLTTDYEDLMRAEWVAGGMRLKMEEIKRLLDDLPLSSSVSITRPDALTKELFTHAGAGTLVRRGENILSISRREMLDEARTRSLITEAFGRAPVADYFDRLGFDHAFVSESYRAAAITSRLDDVVYLDKFAVLDEARGEGLGGAVWRKLVEYAPRLYWRSRADNPVNEFYYAVCHGAVKSGRWIVFWRGEDDLSRIAERVARIAALPPTLEETGSAS</sequence>
<evidence type="ECO:0000256" key="4">
    <source>
        <dbReference type="ARBA" id="ARBA00022571"/>
    </source>
</evidence>
<evidence type="ECO:0000256" key="3">
    <source>
        <dbReference type="ARBA" id="ARBA00021197"/>
    </source>
</evidence>
<evidence type="ECO:0000256" key="6">
    <source>
        <dbReference type="ARBA" id="ARBA00022679"/>
    </source>
</evidence>
<dbReference type="PIRSF" id="PIRSF036441">
    <property type="entry name" value="NAGK_DUF619"/>
    <property type="match status" value="1"/>
</dbReference>
<dbReference type="NCBIfam" id="TIGR00761">
    <property type="entry name" value="argB"/>
    <property type="match status" value="1"/>
</dbReference>
<proteinExistence type="inferred from homology"/>
<evidence type="ECO:0000256" key="9">
    <source>
        <dbReference type="ARBA" id="ARBA00022840"/>
    </source>
</evidence>
<dbReference type="Gene3D" id="3.40.630.30">
    <property type="match status" value="1"/>
</dbReference>
<evidence type="ECO:0000256" key="1">
    <source>
        <dbReference type="ARBA" id="ARBA00004828"/>
    </source>
</evidence>
<dbReference type="UniPathway" id="UPA00068">
    <property type="reaction ID" value="UER00107"/>
</dbReference>
<dbReference type="InterPro" id="IPR006855">
    <property type="entry name" value="Vertebrate-like_GNAT_dom"/>
</dbReference>
<dbReference type="PANTHER" id="PTHR23342">
    <property type="entry name" value="N-ACETYLGLUTAMATE SYNTHASE"/>
    <property type="match status" value="1"/>
</dbReference>
<dbReference type="RefSeq" id="WP_135944476.1">
    <property type="nucleotide sequence ID" value="NZ_BMEI01000002.1"/>
</dbReference>
<dbReference type="GO" id="GO:0005737">
    <property type="term" value="C:cytoplasm"/>
    <property type="evidence" value="ECO:0007669"/>
    <property type="project" value="InterPro"/>
</dbReference>
<keyword evidence="18" id="KW-1185">Reference proteome</keyword>
<comment type="pathway">
    <text evidence="1">Amino-acid biosynthesis; L-arginine biosynthesis; N(2)-acetyl-L-ornithine from L-glutamate: step 2/4.</text>
</comment>
<dbReference type="SUPFAM" id="SSF53633">
    <property type="entry name" value="Carbamate kinase-like"/>
    <property type="match status" value="1"/>
</dbReference>
<dbReference type="InterPro" id="IPR004662">
    <property type="entry name" value="AcgluKinase_fam"/>
</dbReference>
<keyword evidence="4" id="KW-0055">Arginine biosynthesis</keyword>
<keyword evidence="6 17" id="KW-0808">Transferase</keyword>
<keyword evidence="8 17" id="KW-0418">Kinase</keyword>
<dbReference type="Pfam" id="PF00696">
    <property type="entry name" value="AA_kinase"/>
    <property type="match status" value="1"/>
</dbReference>
<dbReference type="EC" id="2.7.2.8" evidence="2"/>
<dbReference type="GO" id="GO:0004042">
    <property type="term" value="F:L-glutamate N-acetyltransferase activity"/>
    <property type="evidence" value="ECO:0007669"/>
    <property type="project" value="TreeGrafter"/>
</dbReference>
<dbReference type="NCBIfam" id="NF003387">
    <property type="entry name" value="PRK04531.1-2"/>
    <property type="match status" value="1"/>
</dbReference>
<evidence type="ECO:0000256" key="10">
    <source>
        <dbReference type="ARBA" id="ARBA00030178"/>
    </source>
</evidence>
<evidence type="ECO:0000256" key="13">
    <source>
        <dbReference type="ARBA" id="ARBA00061305"/>
    </source>
</evidence>
<dbReference type="GO" id="GO:0005524">
    <property type="term" value="F:ATP binding"/>
    <property type="evidence" value="ECO:0007669"/>
    <property type="project" value="UniProtKB-KW"/>
</dbReference>
<dbReference type="Pfam" id="PF04768">
    <property type="entry name" value="NAT"/>
    <property type="match status" value="1"/>
</dbReference>
<keyword evidence="5" id="KW-0028">Amino-acid biosynthesis</keyword>
<evidence type="ECO:0000259" key="15">
    <source>
        <dbReference type="PROSITE" id="PS51186"/>
    </source>
</evidence>
<dbReference type="PROSITE" id="PS51731">
    <property type="entry name" value="GNAT_NAGS"/>
    <property type="match status" value="1"/>
</dbReference>
<evidence type="ECO:0000256" key="14">
    <source>
        <dbReference type="PIRSR" id="PIRSR036441-51"/>
    </source>
</evidence>
<comment type="catalytic activity">
    <reaction evidence="12">
        <text>N-acetyl-L-glutamate + ATP = N-acetyl-L-glutamyl 5-phosphate + ADP</text>
        <dbReference type="Rhea" id="RHEA:14629"/>
        <dbReference type="ChEBI" id="CHEBI:30616"/>
        <dbReference type="ChEBI" id="CHEBI:44337"/>
        <dbReference type="ChEBI" id="CHEBI:57936"/>
        <dbReference type="ChEBI" id="CHEBI:456216"/>
        <dbReference type="EC" id="2.7.2.8"/>
    </reaction>
</comment>
<feature type="site" description="Transition state stabilizer" evidence="14">
    <location>
        <position position="54"/>
    </location>
</feature>
<dbReference type="NCBIfam" id="NF003386">
    <property type="entry name" value="PRK04531.1-1"/>
    <property type="match status" value="1"/>
</dbReference>
<gene>
    <name evidence="17" type="ORF">E5162_07440</name>
</gene>
<evidence type="ECO:0000259" key="16">
    <source>
        <dbReference type="PROSITE" id="PS51731"/>
    </source>
</evidence>
<evidence type="ECO:0000256" key="11">
    <source>
        <dbReference type="ARBA" id="ARBA00030639"/>
    </source>
</evidence>
<dbReference type="EMBL" id="SRXV01000002">
    <property type="protein sequence ID" value="TGY92894.1"/>
    <property type="molecule type" value="Genomic_DNA"/>
</dbReference>